<evidence type="ECO:0000313" key="3">
    <source>
        <dbReference type="Proteomes" id="UP001321542"/>
    </source>
</evidence>
<organism evidence="2 3">
    <name type="scientific">Streptomyces graminofaciens</name>
    <dbReference type="NCBI Taxonomy" id="68212"/>
    <lineage>
        <taxon>Bacteria</taxon>
        <taxon>Bacillati</taxon>
        <taxon>Actinomycetota</taxon>
        <taxon>Actinomycetes</taxon>
        <taxon>Kitasatosporales</taxon>
        <taxon>Streptomycetaceae</taxon>
        <taxon>Streptomyces</taxon>
    </lineage>
</organism>
<feature type="compositionally biased region" description="Basic and acidic residues" evidence="1">
    <location>
        <begin position="109"/>
        <end position="120"/>
    </location>
</feature>
<evidence type="ECO:0000256" key="1">
    <source>
        <dbReference type="SAM" id="MobiDB-lite"/>
    </source>
</evidence>
<dbReference type="Proteomes" id="UP001321542">
    <property type="component" value="Chromosome"/>
</dbReference>
<name>A0ABN5VP18_9ACTN</name>
<accession>A0ABN5VP18</accession>
<dbReference type="RefSeq" id="WP_286254179.1">
    <property type="nucleotide sequence ID" value="NZ_AP018448.1"/>
</dbReference>
<feature type="region of interest" description="Disordered" evidence="1">
    <location>
        <begin position="91"/>
        <end position="131"/>
    </location>
</feature>
<protein>
    <submittedName>
        <fullName evidence="2">Uncharacterized protein</fullName>
    </submittedName>
</protein>
<evidence type="ECO:0000313" key="2">
    <source>
        <dbReference type="EMBL" id="BBC34295.1"/>
    </source>
</evidence>
<keyword evidence="3" id="KW-1185">Reference proteome</keyword>
<sequence length="131" mass="13586">MAMGSAAAVKYVVDAQVGRVRHQSGFGGVRRHGRRPGHQQLGLGEGVQLGGERGPHPRGQFLAARRVGVGRPGAGQGEDVERVSPARFVDAASPGSVQPGGQQRVDGVGTERAEVDRLDDAVLQGPPEALP</sequence>
<feature type="compositionally biased region" description="Gly residues" evidence="1">
    <location>
        <begin position="43"/>
        <end position="52"/>
    </location>
</feature>
<reference evidence="2 3" key="1">
    <citation type="journal article" date="2010" name="ChemBioChem">
        <title>Cloning and characterization of the biosynthetic gene cluster of 16-membered macrolide antibiotic FD-891: involvement of a dual functional cytochrome P450 monooxygenase catalyzing epoxidation and hydroxylation.</title>
        <authorList>
            <person name="Kudo F."/>
            <person name="Motegi A."/>
            <person name="Mizoue K."/>
            <person name="Eguchi T."/>
        </authorList>
    </citation>
    <scope>NUCLEOTIDE SEQUENCE [LARGE SCALE GENOMIC DNA]</scope>
    <source>
        <strain evidence="2 3">A-8890</strain>
    </source>
</reference>
<proteinExistence type="predicted"/>
<dbReference type="EMBL" id="AP018448">
    <property type="protein sequence ID" value="BBC34295.1"/>
    <property type="molecule type" value="Genomic_DNA"/>
</dbReference>
<feature type="region of interest" description="Disordered" evidence="1">
    <location>
        <begin position="24"/>
        <end position="59"/>
    </location>
</feature>
<gene>
    <name evidence="2" type="ORF">SGFS_055890</name>
</gene>
<reference evidence="2 3" key="2">
    <citation type="journal article" date="2023" name="ChemBioChem">
        <title>Acyltransferase Domain Exchange between Two Independent Type I Polyketide Synthases in the Same Producer Strain of Macrolide Antibiotics.</title>
        <authorList>
            <person name="Kudo F."/>
            <person name="Kishikawa K."/>
            <person name="Tsuboi K."/>
            <person name="Kido T."/>
            <person name="Usui T."/>
            <person name="Hashimoto J."/>
            <person name="Shin-Ya K."/>
            <person name="Miyanaga A."/>
            <person name="Eguchi T."/>
        </authorList>
    </citation>
    <scope>NUCLEOTIDE SEQUENCE [LARGE SCALE GENOMIC DNA]</scope>
    <source>
        <strain evidence="2 3">A-8890</strain>
    </source>
</reference>